<dbReference type="InterPro" id="IPR006555">
    <property type="entry name" value="ATP-dep_Helicase_C"/>
</dbReference>
<keyword evidence="2" id="KW-0408">Iron</keyword>
<dbReference type="GO" id="GO:0006281">
    <property type="term" value="P:DNA repair"/>
    <property type="evidence" value="ECO:0007669"/>
    <property type="project" value="UniProtKB-KW"/>
</dbReference>
<sequence length="661" mass="74580">MNPFDAEELLGPEGLAARAMPGFEYRPQQAAMADAVAKTLESGGHLMVEAGTGTGKSLAYLIPAVLWAVQNDKRVVVSTYTKTLQHQILHHDIPLLRQRLGLSFRYSICLGHENYLSLRRMKRAGQAGLFVDPEQEEQLAEIFEWSSMTASGVKEELEFTPLPAVWEEVGRQKDLCLGKNCETYRDCFYFKERKRWFASHLLVVNHHLFFANVAAGGGALPRFDAVIFDEAQNVEEAATSFLGLEVSNSSLNYFLDRLYNPRGKKGMLGRIERSFSQEAIDLVMKTRRAAEAFFAQTLEVFGRDPRNFRLYQPPPLLNVLCGPLEELRDALKVLEAMIGEEEESVEFTYASNRCMDFYNAINVVMGQQLPGYVYSLEIVDKKRFRRVSFQAAPVNVAEELKRQVYETTDRIVLTSATLTANGKFDFVKGRIGFEPNDELTLDSPFDYARQALLYAPADLPEPSEEPDVYATAIAARSKALVEASGGRAFILFTSYALLNRVYEKMETLVSQFQLLRQGDAPRSQMIEQFKRKPSIIFGTNTFWQGVDVPGEALQCVIITKLPFDPPGEPLTEARMEDLKKRGIDPFSRYQIPRAILQLRQGFGRLIRKGTDAGVVAILDSRVVHRSYGKKFIASLPPCRVTESMDEVRQFFTSDEKAELVI</sequence>
<reference evidence="13" key="1">
    <citation type="submission" date="2020-02" db="EMBL/GenBank/DDBJ databases">
        <title>Genomic and physiological characterization of two novel Nitrospinaceae genera.</title>
        <authorList>
            <person name="Mueller A.J."/>
            <person name="Jung M.-Y."/>
            <person name="Strachan C.R."/>
            <person name="Herbold C.W."/>
            <person name="Kirkegaard R.H."/>
            <person name="Daims H."/>
        </authorList>
    </citation>
    <scope>NUCLEOTIDE SEQUENCE [LARGE SCALE GENOMIC DNA]</scope>
</reference>
<evidence type="ECO:0000313" key="12">
    <source>
        <dbReference type="EMBL" id="QPJ66779.1"/>
    </source>
</evidence>
<gene>
    <name evidence="12" type="ORF">G3M78_05635</name>
</gene>
<dbReference type="GO" id="GO:0016818">
    <property type="term" value="F:hydrolase activity, acting on acid anhydrides, in phosphorus-containing anhydrides"/>
    <property type="evidence" value="ECO:0007669"/>
    <property type="project" value="InterPro"/>
</dbReference>
<keyword evidence="5" id="KW-0378">Hydrolase</keyword>
<protein>
    <recommendedName>
        <fullName evidence="9">DNA 5'-3' helicase</fullName>
        <ecNumber evidence="9">5.6.2.3</ecNumber>
    </recommendedName>
</protein>
<keyword evidence="7" id="KW-0234">DNA repair</keyword>
<dbReference type="SMART" id="SM00488">
    <property type="entry name" value="DEXDc2"/>
    <property type="match status" value="1"/>
</dbReference>
<dbReference type="InterPro" id="IPR006554">
    <property type="entry name" value="Helicase-like_DEXD_c2"/>
</dbReference>
<keyword evidence="4" id="KW-0227">DNA damage</keyword>
<accession>A0A7T0C590</accession>
<evidence type="ECO:0000256" key="4">
    <source>
        <dbReference type="ARBA" id="ARBA00022763"/>
    </source>
</evidence>
<evidence type="ECO:0000256" key="9">
    <source>
        <dbReference type="ARBA" id="ARBA00044969"/>
    </source>
</evidence>
<dbReference type="Pfam" id="PF00270">
    <property type="entry name" value="DEAD"/>
    <property type="match status" value="1"/>
</dbReference>
<comment type="similarity">
    <text evidence="8">Belongs to the helicase family. DinG subfamily.</text>
</comment>
<dbReference type="EC" id="5.6.2.3" evidence="9"/>
<dbReference type="GO" id="GO:0003676">
    <property type="term" value="F:nucleic acid binding"/>
    <property type="evidence" value="ECO:0007669"/>
    <property type="project" value="InterPro"/>
</dbReference>
<evidence type="ECO:0000313" key="13">
    <source>
        <dbReference type="Proteomes" id="UP000594464"/>
    </source>
</evidence>
<keyword evidence="12" id="KW-0347">Helicase</keyword>
<name>A0A7T0C590_9BACT</name>
<dbReference type="InterPro" id="IPR045028">
    <property type="entry name" value="DinG/Rad3-like"/>
</dbReference>
<dbReference type="InterPro" id="IPR014001">
    <property type="entry name" value="Helicase_ATP-bd"/>
</dbReference>
<dbReference type="InterPro" id="IPR014013">
    <property type="entry name" value="Helic_SF1/SF2_ATP-bd_DinG/Rad3"/>
</dbReference>
<evidence type="ECO:0000259" key="11">
    <source>
        <dbReference type="PROSITE" id="PS51193"/>
    </source>
</evidence>
<dbReference type="GO" id="GO:0051539">
    <property type="term" value="F:4 iron, 4 sulfur cluster binding"/>
    <property type="evidence" value="ECO:0007669"/>
    <property type="project" value="UniProtKB-KW"/>
</dbReference>
<dbReference type="KEGG" id="nva:G3M78_05635"/>
<proteinExistence type="inferred from homology"/>
<dbReference type="SUPFAM" id="SSF52540">
    <property type="entry name" value="P-loop containing nucleoside triphosphate hydrolases"/>
    <property type="match status" value="1"/>
</dbReference>
<evidence type="ECO:0000256" key="2">
    <source>
        <dbReference type="ARBA" id="ARBA00022485"/>
    </source>
</evidence>
<organism evidence="12 13">
    <name type="scientific">Candidatus Nitrohelix vancouverensis</name>
    <dbReference type="NCBI Taxonomy" id="2705534"/>
    <lineage>
        <taxon>Bacteria</taxon>
        <taxon>Pseudomonadati</taxon>
        <taxon>Nitrospinota/Tectimicrobiota group</taxon>
        <taxon>Nitrospinota</taxon>
        <taxon>Nitrospinia</taxon>
        <taxon>Nitrospinales</taxon>
        <taxon>Nitrospinaceae</taxon>
        <taxon>Candidatus Nitrohelix</taxon>
    </lineage>
</organism>
<dbReference type="AlphaFoldDB" id="A0A7T0C590"/>
<dbReference type="Gene3D" id="3.40.50.300">
    <property type="entry name" value="P-loop containing nucleotide triphosphate hydrolases"/>
    <property type="match status" value="2"/>
</dbReference>
<evidence type="ECO:0000256" key="8">
    <source>
        <dbReference type="ARBA" id="ARBA00038058"/>
    </source>
</evidence>
<dbReference type="PANTHER" id="PTHR11472:SF34">
    <property type="entry name" value="REGULATOR OF TELOMERE ELONGATION HELICASE 1"/>
    <property type="match status" value="1"/>
</dbReference>
<keyword evidence="6" id="KW-0067">ATP-binding</keyword>
<comment type="catalytic activity">
    <reaction evidence="10">
        <text>ATP + H2O = ADP + phosphate + H(+)</text>
        <dbReference type="Rhea" id="RHEA:13065"/>
        <dbReference type="ChEBI" id="CHEBI:15377"/>
        <dbReference type="ChEBI" id="CHEBI:15378"/>
        <dbReference type="ChEBI" id="CHEBI:30616"/>
        <dbReference type="ChEBI" id="CHEBI:43474"/>
        <dbReference type="ChEBI" id="CHEBI:456216"/>
        <dbReference type="EC" id="5.6.2.3"/>
    </reaction>
</comment>
<dbReference type="SMART" id="SM00487">
    <property type="entry name" value="DEXDc"/>
    <property type="match status" value="1"/>
</dbReference>
<dbReference type="GO" id="GO:0043139">
    <property type="term" value="F:5'-3' DNA helicase activity"/>
    <property type="evidence" value="ECO:0007669"/>
    <property type="project" value="UniProtKB-EC"/>
</dbReference>
<evidence type="ECO:0000256" key="5">
    <source>
        <dbReference type="ARBA" id="ARBA00022801"/>
    </source>
</evidence>
<evidence type="ECO:0000256" key="1">
    <source>
        <dbReference type="ARBA" id="ARBA00001966"/>
    </source>
</evidence>
<keyword evidence="2" id="KW-0411">Iron-sulfur</keyword>
<dbReference type="PROSITE" id="PS51193">
    <property type="entry name" value="HELICASE_ATP_BIND_2"/>
    <property type="match status" value="1"/>
</dbReference>
<dbReference type="Pfam" id="PF13307">
    <property type="entry name" value="Helicase_C_2"/>
    <property type="match status" value="1"/>
</dbReference>
<comment type="cofactor">
    <cofactor evidence="1">
        <name>[4Fe-4S] cluster</name>
        <dbReference type="ChEBI" id="CHEBI:49883"/>
    </cofactor>
</comment>
<dbReference type="Proteomes" id="UP000594464">
    <property type="component" value="Chromosome"/>
</dbReference>
<keyword evidence="3" id="KW-0547">Nucleotide-binding</keyword>
<dbReference type="PANTHER" id="PTHR11472">
    <property type="entry name" value="DNA REPAIR DEAD HELICASE RAD3/XP-D SUBFAMILY MEMBER"/>
    <property type="match status" value="1"/>
</dbReference>
<dbReference type="EMBL" id="CP048620">
    <property type="protein sequence ID" value="QPJ66779.1"/>
    <property type="molecule type" value="Genomic_DNA"/>
</dbReference>
<dbReference type="InterPro" id="IPR027417">
    <property type="entry name" value="P-loop_NTPase"/>
</dbReference>
<keyword evidence="2" id="KW-0479">Metal-binding</keyword>
<feature type="domain" description="Helicase ATP-binding" evidence="11">
    <location>
        <begin position="15"/>
        <end position="275"/>
    </location>
</feature>
<dbReference type="InterPro" id="IPR011545">
    <property type="entry name" value="DEAD/DEAH_box_helicase_dom"/>
</dbReference>
<evidence type="ECO:0000256" key="6">
    <source>
        <dbReference type="ARBA" id="ARBA00022840"/>
    </source>
</evidence>
<evidence type="ECO:0000256" key="7">
    <source>
        <dbReference type="ARBA" id="ARBA00023204"/>
    </source>
</evidence>
<evidence type="ECO:0000256" key="3">
    <source>
        <dbReference type="ARBA" id="ARBA00022741"/>
    </source>
</evidence>
<dbReference type="SMART" id="SM00491">
    <property type="entry name" value="HELICc2"/>
    <property type="match status" value="1"/>
</dbReference>
<evidence type="ECO:0000256" key="10">
    <source>
        <dbReference type="ARBA" id="ARBA00048954"/>
    </source>
</evidence>
<dbReference type="GO" id="GO:0005524">
    <property type="term" value="F:ATP binding"/>
    <property type="evidence" value="ECO:0007669"/>
    <property type="project" value="UniProtKB-KW"/>
</dbReference>
<keyword evidence="2" id="KW-0004">4Fe-4S</keyword>